<dbReference type="Proteomes" id="UP001152024">
    <property type="component" value="Unassembled WGS sequence"/>
</dbReference>
<accession>A0ABQ8RDD8</accession>
<keyword evidence="3" id="KW-0378">Hydrolase</keyword>
<evidence type="ECO:0000256" key="1">
    <source>
        <dbReference type="ARBA" id="ARBA00009005"/>
    </source>
</evidence>
<dbReference type="GO" id="GO:0006508">
    <property type="term" value="P:proteolysis"/>
    <property type="evidence" value="ECO:0007669"/>
    <property type="project" value="UniProtKB-KW"/>
</dbReference>
<gene>
    <name evidence="7" type="primary">MCA1_2</name>
    <name evidence="7" type="ORF">NW768_005978</name>
</gene>
<keyword evidence="4" id="KW-0865">Zymogen</keyword>
<evidence type="ECO:0000313" key="7">
    <source>
        <dbReference type="EMBL" id="KAJ4131780.1"/>
    </source>
</evidence>
<dbReference type="InterPro" id="IPR011600">
    <property type="entry name" value="Pept_C14_caspase"/>
</dbReference>
<sequence length="454" mass="49609">MSYYPGQGYNGGGGGGYGYGPPPGHPPPQQYYSGPPPQQQRSYGPPSGPPPQHHHYGPPPGPPQNHYGPPQQHYGPPGGPPPPTNYGSVSRGSSQAPKRYPPPNYPPPPHLDAYGFPLPQGRHHHAQHARSGPPPPDVPQQFGHGAPEGYTFQYSKCNGRRKALLIGINYFGQQGELRGCINDVHNISAFLVERYNYKREDMILLTDDQQDPIMIPTRENIIRAFGWLIQNAQPNDALFLHYSGHGGRVEDLDGDEDDGFDECIYPVDHAQAGPIIDDEIHFRVVKPLLQGVRLTAIFDSCHSATVMDLPYVYSTKGVLKEPNLAKEAATGLFDAFTAYSRGDLAGAASSVFALAKSAMTGDEVYEYNKQTRTSPADVVMFSGSKDDQTSADATINSQATGAMSWAFISALKANPQQSYVELLNSVRDILEEKYTQKPQLSSSHPIDTDLLFVM</sequence>
<dbReference type="Pfam" id="PF00656">
    <property type="entry name" value="Peptidase_C14"/>
    <property type="match status" value="1"/>
</dbReference>
<keyword evidence="3" id="KW-0788">Thiol protease</keyword>
<evidence type="ECO:0000256" key="4">
    <source>
        <dbReference type="ARBA" id="ARBA00023145"/>
    </source>
</evidence>
<keyword evidence="7" id="KW-0645">Protease</keyword>
<feature type="region of interest" description="Disordered" evidence="5">
    <location>
        <begin position="1"/>
        <end position="147"/>
    </location>
</feature>
<feature type="compositionally biased region" description="Pro residues" evidence="5">
    <location>
        <begin position="99"/>
        <end position="110"/>
    </location>
</feature>
<reference evidence="7" key="1">
    <citation type="submission" date="2022-09" db="EMBL/GenBank/DDBJ databases">
        <title>Fusarium specimens isolated from Avocado Roots.</title>
        <authorList>
            <person name="Stajich J."/>
            <person name="Roper C."/>
            <person name="Heimlech-Rivalta G."/>
        </authorList>
    </citation>
    <scope>NUCLEOTIDE SEQUENCE</scope>
    <source>
        <strain evidence="7">CF00095</strain>
    </source>
</reference>
<proteinExistence type="inferred from homology"/>
<evidence type="ECO:0000313" key="8">
    <source>
        <dbReference type="Proteomes" id="UP001152024"/>
    </source>
</evidence>
<feature type="compositionally biased region" description="Gly residues" evidence="5">
    <location>
        <begin position="8"/>
        <end position="19"/>
    </location>
</feature>
<dbReference type="InterPro" id="IPR050452">
    <property type="entry name" value="Metacaspase"/>
</dbReference>
<evidence type="ECO:0000259" key="6">
    <source>
        <dbReference type="Pfam" id="PF00656"/>
    </source>
</evidence>
<comment type="similarity">
    <text evidence="1">Belongs to the peptidase C14B family.</text>
</comment>
<dbReference type="GO" id="GO:0008233">
    <property type="term" value="F:peptidase activity"/>
    <property type="evidence" value="ECO:0007669"/>
    <property type="project" value="UniProtKB-KW"/>
</dbReference>
<dbReference type="PANTHER" id="PTHR48104:SF30">
    <property type="entry name" value="METACASPASE-1"/>
    <property type="match status" value="1"/>
</dbReference>
<name>A0ABQ8RDD8_FUSEQ</name>
<keyword evidence="2" id="KW-0053">Apoptosis</keyword>
<feature type="domain" description="Peptidase C14 caspase" evidence="6">
    <location>
        <begin position="160"/>
        <end position="445"/>
    </location>
</feature>
<keyword evidence="8" id="KW-1185">Reference proteome</keyword>
<protein>
    <submittedName>
        <fullName evidence="7">Ca(2+)-dependent cysteine protease</fullName>
    </submittedName>
</protein>
<feature type="compositionally biased region" description="Pro residues" evidence="5">
    <location>
        <begin position="46"/>
        <end position="63"/>
    </location>
</feature>
<feature type="compositionally biased region" description="Polar residues" evidence="5">
    <location>
        <begin position="85"/>
        <end position="96"/>
    </location>
</feature>
<feature type="compositionally biased region" description="Pro residues" evidence="5">
    <location>
        <begin position="20"/>
        <end position="38"/>
    </location>
</feature>
<evidence type="ECO:0000256" key="2">
    <source>
        <dbReference type="ARBA" id="ARBA00022703"/>
    </source>
</evidence>
<dbReference type="Gene3D" id="3.40.50.12660">
    <property type="match status" value="1"/>
</dbReference>
<evidence type="ECO:0000256" key="3">
    <source>
        <dbReference type="ARBA" id="ARBA00022807"/>
    </source>
</evidence>
<dbReference type="SUPFAM" id="SSF52129">
    <property type="entry name" value="Caspase-like"/>
    <property type="match status" value="1"/>
</dbReference>
<organism evidence="7 8">
    <name type="scientific">Fusarium equiseti</name>
    <name type="common">Fusarium scirpi</name>
    <dbReference type="NCBI Taxonomy" id="61235"/>
    <lineage>
        <taxon>Eukaryota</taxon>
        <taxon>Fungi</taxon>
        <taxon>Dikarya</taxon>
        <taxon>Ascomycota</taxon>
        <taxon>Pezizomycotina</taxon>
        <taxon>Sordariomycetes</taxon>
        <taxon>Hypocreomycetidae</taxon>
        <taxon>Hypocreales</taxon>
        <taxon>Nectriaceae</taxon>
        <taxon>Fusarium</taxon>
        <taxon>Fusarium incarnatum-equiseti species complex</taxon>
    </lineage>
</organism>
<evidence type="ECO:0000256" key="5">
    <source>
        <dbReference type="SAM" id="MobiDB-lite"/>
    </source>
</evidence>
<dbReference type="PANTHER" id="PTHR48104">
    <property type="entry name" value="METACASPASE-4"/>
    <property type="match status" value="1"/>
</dbReference>
<dbReference type="InterPro" id="IPR029030">
    <property type="entry name" value="Caspase-like_dom_sf"/>
</dbReference>
<dbReference type="EMBL" id="JAOQBH010000008">
    <property type="protein sequence ID" value="KAJ4131780.1"/>
    <property type="molecule type" value="Genomic_DNA"/>
</dbReference>
<feature type="compositionally biased region" description="Low complexity" evidence="5">
    <location>
        <begin position="64"/>
        <end position="75"/>
    </location>
</feature>
<comment type="caution">
    <text evidence="7">The sequence shown here is derived from an EMBL/GenBank/DDBJ whole genome shotgun (WGS) entry which is preliminary data.</text>
</comment>